<name>A0ABR5C8H8_9STAP</name>
<sequence>MMKYLKFSLILVIAVLLVACGKDDASSDSDAKKFTIGFGPGTYEEIFRGGALPILEKKGYDVEIKSFSQTDQINPAMKDGDIQASVFQSTAYMNSINDKIDAKMIKNNDVPTAPQSVWSKKHKSLDEVQDGQTIAVPNDPVNQERALRILEGLGWIKLDNKTTGVNFKLSSVHPDKYDLKFSEVAAPQVLRSLEDVDYGIVNGNYIADSGQKISDALVVEKTPDEHKVMLSINEADKDKEWAKALRETYRDPEFKKWFREHKEYSGYIEPTDW</sequence>
<dbReference type="Proteomes" id="UP000032366">
    <property type="component" value="Unassembled WGS sequence"/>
</dbReference>
<keyword evidence="5" id="KW-0564">Palmitate</keyword>
<dbReference type="Gene3D" id="3.40.190.10">
    <property type="entry name" value="Periplasmic binding protein-like II"/>
    <property type="match status" value="2"/>
</dbReference>
<keyword evidence="9" id="KW-1185">Reference proteome</keyword>
<evidence type="ECO:0000313" key="9">
    <source>
        <dbReference type="Proteomes" id="UP000032366"/>
    </source>
</evidence>
<keyword evidence="6" id="KW-0449">Lipoprotein</keyword>
<evidence type="ECO:0000256" key="4">
    <source>
        <dbReference type="ARBA" id="ARBA00023136"/>
    </source>
</evidence>
<comment type="subcellular location">
    <subcellularLocation>
        <location evidence="1">Membrane</location>
        <topology evidence="1">Lipid-anchor</topology>
    </subcellularLocation>
</comment>
<evidence type="ECO:0000256" key="7">
    <source>
        <dbReference type="SAM" id="SignalP"/>
    </source>
</evidence>
<keyword evidence="3 7" id="KW-0732">Signal</keyword>
<comment type="similarity">
    <text evidence="2">Belongs to the NlpA lipoprotein family.</text>
</comment>
<evidence type="ECO:0000256" key="6">
    <source>
        <dbReference type="ARBA" id="ARBA00023288"/>
    </source>
</evidence>
<accession>A0ABR5C8H8</accession>
<evidence type="ECO:0000256" key="1">
    <source>
        <dbReference type="ARBA" id="ARBA00004635"/>
    </source>
</evidence>
<reference evidence="8 9" key="1">
    <citation type="submission" date="2015-01" db="EMBL/GenBank/DDBJ databases">
        <authorList>
            <person name="Guo J."/>
        </authorList>
    </citation>
    <scope>NUCLEOTIDE SEQUENCE [LARGE SCALE GENOMIC DNA]</scope>
    <source>
        <strain evidence="8 9">DSM 22147</strain>
    </source>
</reference>
<dbReference type="EMBL" id="JXWY01000033">
    <property type="protein sequence ID" value="KIX90869.1"/>
    <property type="molecule type" value="Genomic_DNA"/>
</dbReference>
<evidence type="ECO:0000313" key="8">
    <source>
        <dbReference type="EMBL" id="KIX90869.1"/>
    </source>
</evidence>
<dbReference type="PANTHER" id="PTHR30429:SF0">
    <property type="entry name" value="METHIONINE-BINDING LIPOPROTEIN METQ"/>
    <property type="match status" value="1"/>
</dbReference>
<dbReference type="PROSITE" id="PS51257">
    <property type="entry name" value="PROKAR_LIPOPROTEIN"/>
    <property type="match status" value="1"/>
</dbReference>
<evidence type="ECO:0000256" key="2">
    <source>
        <dbReference type="ARBA" id="ARBA00008973"/>
    </source>
</evidence>
<proteinExistence type="inferred from homology"/>
<protein>
    <submittedName>
        <fullName evidence="8">Methionine ABC transporter substrate-binding protein</fullName>
    </submittedName>
</protein>
<keyword evidence="4" id="KW-0472">Membrane</keyword>
<dbReference type="Pfam" id="PF03180">
    <property type="entry name" value="Lipoprotein_9"/>
    <property type="match status" value="1"/>
</dbReference>
<comment type="caution">
    <text evidence="8">The sequence shown here is derived from an EMBL/GenBank/DDBJ whole genome shotgun (WGS) entry which is preliminary data.</text>
</comment>
<gene>
    <name evidence="8" type="ORF">TP70_05170</name>
</gene>
<feature type="signal peptide" evidence="7">
    <location>
        <begin position="1"/>
        <end position="19"/>
    </location>
</feature>
<dbReference type="InterPro" id="IPR004872">
    <property type="entry name" value="Lipoprotein_NlpA"/>
</dbReference>
<evidence type="ECO:0000256" key="3">
    <source>
        <dbReference type="ARBA" id="ARBA00022729"/>
    </source>
</evidence>
<organism evidence="8 9">
    <name type="scientific">Staphylococcus microti</name>
    <dbReference type="NCBI Taxonomy" id="569857"/>
    <lineage>
        <taxon>Bacteria</taxon>
        <taxon>Bacillati</taxon>
        <taxon>Bacillota</taxon>
        <taxon>Bacilli</taxon>
        <taxon>Bacillales</taxon>
        <taxon>Staphylococcaceae</taxon>
        <taxon>Staphylococcus</taxon>
    </lineage>
</organism>
<evidence type="ECO:0000256" key="5">
    <source>
        <dbReference type="ARBA" id="ARBA00023139"/>
    </source>
</evidence>
<dbReference type="SUPFAM" id="SSF53850">
    <property type="entry name" value="Periplasmic binding protein-like II"/>
    <property type="match status" value="1"/>
</dbReference>
<feature type="chain" id="PRO_5045716340" evidence="7">
    <location>
        <begin position="20"/>
        <end position="273"/>
    </location>
</feature>
<dbReference type="PANTHER" id="PTHR30429">
    <property type="entry name" value="D-METHIONINE-BINDING LIPOPROTEIN METQ"/>
    <property type="match status" value="1"/>
</dbReference>